<gene>
    <name evidence="3" type="ORF">I316_02954</name>
</gene>
<feature type="compositionally biased region" description="Low complexity" evidence="1">
    <location>
        <begin position="85"/>
        <end position="118"/>
    </location>
</feature>
<feature type="region of interest" description="Disordered" evidence="1">
    <location>
        <begin position="537"/>
        <end position="566"/>
    </location>
</feature>
<feature type="compositionally biased region" description="Polar residues" evidence="1">
    <location>
        <begin position="123"/>
        <end position="134"/>
    </location>
</feature>
<keyword evidence="4" id="KW-1185">Reference proteome</keyword>
<feature type="region of interest" description="Disordered" evidence="1">
    <location>
        <begin position="1045"/>
        <end position="1093"/>
    </location>
</feature>
<feature type="compositionally biased region" description="Polar residues" evidence="1">
    <location>
        <begin position="62"/>
        <end position="79"/>
    </location>
</feature>
<feature type="compositionally biased region" description="Low complexity" evidence="1">
    <location>
        <begin position="836"/>
        <end position="853"/>
    </location>
</feature>
<feature type="compositionally biased region" description="Low complexity" evidence="1">
    <location>
        <begin position="327"/>
        <end position="343"/>
    </location>
</feature>
<feature type="compositionally biased region" description="Polar residues" evidence="1">
    <location>
        <begin position="431"/>
        <end position="444"/>
    </location>
</feature>
<feature type="transmembrane region" description="Helical" evidence="2">
    <location>
        <begin position="487"/>
        <end position="511"/>
    </location>
</feature>
<keyword evidence="2" id="KW-1133">Transmembrane helix</keyword>
<feature type="region of interest" description="Disordered" evidence="1">
    <location>
        <begin position="589"/>
        <end position="620"/>
    </location>
</feature>
<feature type="region of interest" description="Disordered" evidence="1">
    <location>
        <begin position="51"/>
        <end position="211"/>
    </location>
</feature>
<feature type="compositionally biased region" description="Low complexity" evidence="1">
    <location>
        <begin position="171"/>
        <end position="211"/>
    </location>
</feature>
<feature type="region of interest" description="Disordered" evidence="1">
    <location>
        <begin position="324"/>
        <end position="343"/>
    </location>
</feature>
<dbReference type="STRING" id="1296120.A0A1B9GWJ2"/>
<dbReference type="EMBL" id="KI669499">
    <property type="protein sequence ID" value="OCF35404.1"/>
    <property type="molecule type" value="Genomic_DNA"/>
</dbReference>
<name>A0A1B9GWJ2_9TREE</name>
<feature type="compositionally biased region" description="Gly residues" evidence="1">
    <location>
        <begin position="1159"/>
        <end position="1170"/>
    </location>
</feature>
<organism evidence="3 4">
    <name type="scientific">Kwoniella heveanensis BCC8398</name>
    <dbReference type="NCBI Taxonomy" id="1296120"/>
    <lineage>
        <taxon>Eukaryota</taxon>
        <taxon>Fungi</taxon>
        <taxon>Dikarya</taxon>
        <taxon>Basidiomycota</taxon>
        <taxon>Agaricomycotina</taxon>
        <taxon>Tremellomycetes</taxon>
        <taxon>Tremellales</taxon>
        <taxon>Cryptococcaceae</taxon>
        <taxon>Kwoniella</taxon>
    </lineage>
</organism>
<accession>A0A1B9GWJ2</accession>
<feature type="compositionally biased region" description="Polar residues" evidence="1">
    <location>
        <begin position="589"/>
        <end position="599"/>
    </location>
</feature>
<reference evidence="3 4" key="1">
    <citation type="submission" date="2013-07" db="EMBL/GenBank/DDBJ databases">
        <title>The Genome Sequence of Cryptococcus heveanensis BCC8398.</title>
        <authorList>
            <consortium name="The Broad Institute Genome Sequencing Platform"/>
            <person name="Cuomo C."/>
            <person name="Litvintseva A."/>
            <person name="Chen Y."/>
            <person name="Heitman J."/>
            <person name="Sun S."/>
            <person name="Springer D."/>
            <person name="Dromer F."/>
            <person name="Young S.K."/>
            <person name="Zeng Q."/>
            <person name="Gargeya S."/>
            <person name="Fitzgerald M."/>
            <person name="Abouelleil A."/>
            <person name="Alvarado L."/>
            <person name="Berlin A.M."/>
            <person name="Chapman S.B."/>
            <person name="Dewar J."/>
            <person name="Goldberg J."/>
            <person name="Griggs A."/>
            <person name="Gujja S."/>
            <person name="Hansen M."/>
            <person name="Howarth C."/>
            <person name="Imamovic A."/>
            <person name="Larimer J."/>
            <person name="McCowan C."/>
            <person name="Murphy C."/>
            <person name="Pearson M."/>
            <person name="Priest M."/>
            <person name="Roberts A."/>
            <person name="Saif S."/>
            <person name="Shea T."/>
            <person name="Sykes S."/>
            <person name="Wortman J."/>
            <person name="Nusbaum C."/>
            <person name="Birren B."/>
        </authorList>
    </citation>
    <scope>NUCLEOTIDE SEQUENCE [LARGE SCALE GENOMIC DNA]</scope>
    <source>
        <strain evidence="3 4">BCC8398</strain>
    </source>
</reference>
<evidence type="ECO:0000256" key="1">
    <source>
        <dbReference type="SAM" id="MobiDB-lite"/>
    </source>
</evidence>
<feature type="compositionally biased region" description="Low complexity" evidence="1">
    <location>
        <begin position="557"/>
        <end position="566"/>
    </location>
</feature>
<feature type="compositionally biased region" description="Polar residues" evidence="1">
    <location>
        <begin position="391"/>
        <end position="401"/>
    </location>
</feature>
<feature type="compositionally biased region" description="Low complexity" evidence="1">
    <location>
        <begin position="135"/>
        <end position="144"/>
    </location>
</feature>
<feature type="compositionally biased region" description="Gly residues" evidence="1">
    <location>
        <begin position="1245"/>
        <end position="1265"/>
    </location>
</feature>
<feature type="region of interest" description="Disordered" evidence="1">
    <location>
        <begin position="1201"/>
        <end position="1295"/>
    </location>
</feature>
<reference evidence="4" key="2">
    <citation type="submission" date="2013-12" db="EMBL/GenBank/DDBJ databases">
        <title>Evolution of pathogenesis and genome organization in the Tremellales.</title>
        <authorList>
            <person name="Cuomo C."/>
            <person name="Litvintseva A."/>
            <person name="Heitman J."/>
            <person name="Chen Y."/>
            <person name="Sun S."/>
            <person name="Springer D."/>
            <person name="Dromer F."/>
            <person name="Young S."/>
            <person name="Zeng Q."/>
            <person name="Chapman S."/>
            <person name="Gujja S."/>
            <person name="Saif S."/>
            <person name="Birren B."/>
        </authorList>
    </citation>
    <scope>NUCLEOTIDE SEQUENCE [LARGE SCALE GENOMIC DNA]</scope>
    <source>
        <strain evidence="4">BCC8398</strain>
    </source>
</reference>
<evidence type="ECO:0000313" key="3">
    <source>
        <dbReference type="EMBL" id="OCF35404.1"/>
    </source>
</evidence>
<feature type="compositionally biased region" description="Polar residues" evidence="1">
    <location>
        <begin position="1053"/>
        <end position="1062"/>
    </location>
</feature>
<feature type="region of interest" description="Disordered" evidence="1">
    <location>
        <begin position="836"/>
        <end position="861"/>
    </location>
</feature>
<feature type="compositionally biased region" description="Low complexity" evidence="1">
    <location>
        <begin position="409"/>
        <end position="418"/>
    </location>
</feature>
<dbReference type="OrthoDB" id="2564663at2759"/>
<protein>
    <submittedName>
        <fullName evidence="3">Uncharacterized protein</fullName>
    </submittedName>
</protein>
<proteinExistence type="predicted"/>
<feature type="region of interest" description="Disordered" evidence="1">
    <location>
        <begin position="363"/>
        <end position="458"/>
    </location>
</feature>
<feature type="region of interest" description="Disordered" evidence="1">
    <location>
        <begin position="671"/>
        <end position="710"/>
    </location>
</feature>
<keyword evidence="2" id="KW-0472">Membrane</keyword>
<feature type="region of interest" description="Disordered" evidence="1">
    <location>
        <begin position="1106"/>
        <end position="1180"/>
    </location>
</feature>
<feature type="compositionally biased region" description="Gly residues" evidence="1">
    <location>
        <begin position="1285"/>
        <end position="1295"/>
    </location>
</feature>
<sequence length="1295" mass="134153">MAAECTPTPISTLYSTSTSFIGSVITSSTPIVLPAEPSLSTILETICPTSTPASVVEPIPSVSMSSTPTPLDPTATSFETLPDDPATTSASSSSSVVAAEAPSPLSSSSTITPESPAAITPVSIPSTTIGEPQASSLPSSADSSMDGGTSSSETALVDTSARSSGDTTFPADSQDSTSFSSSVSSTSASDDTVVASEEDVSTSTSSEGVDVEQALQVSDHDRGASIFEATIATITRTMFYPRHTPRLAHRAMPSGRSQDERRRMEMEARQVEEECSTITSISTVQGGVMESTSWSTVFVTQSIPTIILVPTETIFNECTETTAGVVPTTSSDTSLPTTTSSQTISPSFVNTAIIFMSSIEPDTTDLASSTSSAGWSSETGPLAESADPTDQAVSQPATTSPAWDDQSDSTDTADVAAAPTQSASDDEDPASHSSATDMASSTTRVKIPGSGGKASAEHQASLTYKPYSTSPPEATESQPTTNKALSAGAAIGGFFALVAVIAAVLFIVRWWKRREREEKTLLLRSSWFYGGNIDDDGNEKGPAIPPHHRHNNPSPQPSNSGPISRFSAPSLLSRRSLFLPKLLPKRLTQTRANSISGKSARSGKNPYHDPPPPMPDLSTIPVMLHIQGPGVNAQSAQNDEQQSRGFAPFKALPTFAGISQAIKSISLPFGGAESGPRKISDPVPLPLPYEGSLDSDTSRGRARRREKEAAGDHSLLLPIFSAFRSIRQSFMPSRRSSTADLRYTRQSAVRGSPAWAEKYPNAAPFIVGEAWNAGEKPTAAMMQPPANTTAPPPTIGYSAAMLGMNSEGPYPLASALSPPLGSAGMTNQLSEFPFFQQTQAQSQPQSHSPSQQPNEVLAQEQPRRSLVQLRHMTWGSSYAAPPSGVPLSAEAGGPNADIGLGLGGPGARRYSGGVGPGMFMNLTAPSDGTNSIYSRTSMSHSQPMCRSPTGTGTAESVGAGAGAGTTAGMAGSTGMYQPQQHQLDGSDFPLPPINMNFALPSSSPTMSSSQSHSQGHGYGYAYNFSTSHTPSPTPYAMQPHGGTFPRSILSPLSAGSNGSRGSLQPPPPIREVGGQIIRSPIEGKRVTRSTTRSSGTWEYTAYVDPASISGGSVRSGNGGTSTATTTPNKRGSNSSIPRVAVPAYHPEIGEASGSSEGCHGSGSSSGGVGSGTPSFSEQVGAEADRVTKNWYDKPLWDSGAVAGSSPAPGSQNSMYGAPPAPKTHSNSHLGSHYQDRSSMQTTTTAGGGGVGGGRVISGSSMGGGNRKSMKSVKSVRWEDSPISLGGAGAEIGRGY</sequence>
<keyword evidence="2" id="KW-0812">Transmembrane</keyword>
<evidence type="ECO:0000256" key="2">
    <source>
        <dbReference type="SAM" id="Phobius"/>
    </source>
</evidence>
<feature type="region of interest" description="Disordered" evidence="1">
    <location>
        <begin position="936"/>
        <end position="955"/>
    </location>
</feature>
<evidence type="ECO:0000313" key="4">
    <source>
        <dbReference type="Proteomes" id="UP000092666"/>
    </source>
</evidence>
<feature type="compositionally biased region" description="Polar residues" evidence="1">
    <location>
        <begin position="1127"/>
        <end position="1136"/>
    </location>
</feature>
<feature type="compositionally biased region" description="Low complexity" evidence="1">
    <location>
        <begin position="364"/>
        <end position="380"/>
    </location>
</feature>
<dbReference type="Proteomes" id="UP000092666">
    <property type="component" value="Unassembled WGS sequence"/>
</dbReference>